<dbReference type="GO" id="GO:0000974">
    <property type="term" value="C:Prp19 complex"/>
    <property type="evidence" value="ECO:0007669"/>
    <property type="project" value="UniProtKB-UniRule"/>
</dbReference>
<dbReference type="EC" id="2.3.2.27" evidence="15"/>
<feature type="repeat" description="WD" evidence="14">
    <location>
        <begin position="263"/>
        <end position="294"/>
    </location>
</feature>
<feature type="repeat" description="WD" evidence="14">
    <location>
        <begin position="307"/>
        <end position="348"/>
    </location>
</feature>
<dbReference type="GO" id="GO:0061630">
    <property type="term" value="F:ubiquitin protein ligase activity"/>
    <property type="evidence" value="ECO:0007669"/>
    <property type="project" value="UniProtKB-UniRule"/>
</dbReference>
<comment type="subcellular location">
    <subcellularLocation>
        <location evidence="1 15">Nucleus</location>
    </subcellularLocation>
</comment>
<keyword evidence="12 15" id="KW-0234">DNA repair</keyword>
<evidence type="ECO:0000313" key="19">
    <source>
        <dbReference type="Proteomes" id="UP001489004"/>
    </source>
</evidence>
<evidence type="ECO:0000256" key="15">
    <source>
        <dbReference type="RuleBase" id="RU367101"/>
    </source>
</evidence>
<comment type="similarity">
    <text evidence="3 15">Belongs to the WD repeat PRP19 family.</text>
</comment>
<dbReference type="PROSITE" id="PS50082">
    <property type="entry name" value="WD_REPEATS_2"/>
    <property type="match status" value="4"/>
</dbReference>
<dbReference type="Gene3D" id="2.130.10.10">
    <property type="entry name" value="YVTN repeat-like/Quinoprotein amine dehydrogenase"/>
    <property type="match status" value="1"/>
</dbReference>
<comment type="subunit">
    <text evidence="15">Homotetramer.</text>
</comment>
<evidence type="ECO:0000256" key="1">
    <source>
        <dbReference type="ARBA" id="ARBA00004123"/>
    </source>
</evidence>
<dbReference type="PROSITE" id="PS51698">
    <property type="entry name" value="U_BOX"/>
    <property type="match status" value="1"/>
</dbReference>
<dbReference type="InterPro" id="IPR013915">
    <property type="entry name" value="Prp19_cc"/>
</dbReference>
<dbReference type="InterPro" id="IPR003613">
    <property type="entry name" value="Ubox_domain"/>
</dbReference>
<dbReference type="SMART" id="SM00504">
    <property type="entry name" value="Ubox"/>
    <property type="match status" value="1"/>
</dbReference>
<dbReference type="GO" id="GO:0071006">
    <property type="term" value="C:U2-type catalytic step 1 spliceosome"/>
    <property type="evidence" value="ECO:0007669"/>
    <property type="project" value="TreeGrafter"/>
</dbReference>
<keyword evidence="19" id="KW-1185">Reference proteome</keyword>
<dbReference type="InterPro" id="IPR036322">
    <property type="entry name" value="WD40_repeat_dom_sf"/>
</dbReference>
<comment type="function">
    <text evidence="15">Ubiquitin-protein ligase which is mainly involved pre-mRNA splicing and DNA repair. Required for pre-mRNA splicing as component of the spliceosome.</text>
</comment>
<dbReference type="PROSITE" id="PS50294">
    <property type="entry name" value="WD_REPEATS_REGION"/>
    <property type="match status" value="2"/>
</dbReference>
<feature type="repeat" description="WD" evidence="14">
    <location>
        <begin position="359"/>
        <end position="392"/>
    </location>
</feature>
<dbReference type="EMBL" id="JALJOR010000017">
    <property type="protein sequence ID" value="KAK9804686.1"/>
    <property type="molecule type" value="Genomic_DNA"/>
</dbReference>
<dbReference type="CDD" id="cd16656">
    <property type="entry name" value="RING-Ubox_PRP19"/>
    <property type="match status" value="1"/>
</dbReference>
<evidence type="ECO:0000256" key="2">
    <source>
        <dbReference type="ARBA" id="ARBA00004906"/>
    </source>
</evidence>
<keyword evidence="8" id="KW-0677">Repeat</keyword>
<evidence type="ECO:0000256" key="14">
    <source>
        <dbReference type="PROSITE-ProRule" id="PRU00221"/>
    </source>
</evidence>
<comment type="pathway">
    <text evidence="2 15">Protein modification; protein ubiquitination.</text>
</comment>
<reference evidence="18 19" key="1">
    <citation type="journal article" date="2024" name="Nat. Commun.">
        <title>Phylogenomics reveals the evolutionary origins of lichenization in chlorophyte algae.</title>
        <authorList>
            <person name="Puginier C."/>
            <person name="Libourel C."/>
            <person name="Otte J."/>
            <person name="Skaloud P."/>
            <person name="Haon M."/>
            <person name="Grisel S."/>
            <person name="Petersen M."/>
            <person name="Berrin J.G."/>
            <person name="Delaux P.M."/>
            <person name="Dal Grande F."/>
            <person name="Keller J."/>
        </authorList>
    </citation>
    <scope>NUCLEOTIDE SEQUENCE [LARGE SCALE GENOMIC DNA]</scope>
    <source>
        <strain evidence="18 19">SAG 2043</strain>
    </source>
</reference>
<evidence type="ECO:0000256" key="10">
    <source>
        <dbReference type="ARBA" id="ARBA00022786"/>
    </source>
</evidence>
<keyword evidence="11 15" id="KW-0508">mRNA splicing</keyword>
<keyword evidence="6 15" id="KW-0808">Transferase</keyword>
<evidence type="ECO:0000256" key="3">
    <source>
        <dbReference type="ARBA" id="ARBA00006388"/>
    </source>
</evidence>
<dbReference type="Pfam" id="PF24814">
    <property type="entry name" value="WD40_Prp19"/>
    <property type="match status" value="1"/>
</dbReference>
<keyword evidence="10 15" id="KW-0833">Ubl conjugation pathway</keyword>
<dbReference type="GO" id="GO:0070534">
    <property type="term" value="P:protein K63-linked ubiquitination"/>
    <property type="evidence" value="ECO:0007669"/>
    <property type="project" value="UniProtKB-UniRule"/>
</dbReference>
<feature type="repeat" description="WD" evidence="14">
    <location>
        <begin position="393"/>
        <end position="433"/>
    </location>
</feature>
<comment type="caution">
    <text evidence="18">The sequence shown here is derived from an EMBL/GenBank/DDBJ whole genome shotgun (WGS) entry which is preliminary data.</text>
</comment>
<evidence type="ECO:0000256" key="12">
    <source>
        <dbReference type="ARBA" id="ARBA00023204"/>
    </source>
</evidence>
<keyword evidence="5 15" id="KW-0507">mRNA processing</keyword>
<organism evidence="18 19">
    <name type="scientific">[Myrmecia] bisecta</name>
    <dbReference type="NCBI Taxonomy" id="41462"/>
    <lineage>
        <taxon>Eukaryota</taxon>
        <taxon>Viridiplantae</taxon>
        <taxon>Chlorophyta</taxon>
        <taxon>core chlorophytes</taxon>
        <taxon>Trebouxiophyceae</taxon>
        <taxon>Trebouxiales</taxon>
        <taxon>Trebouxiaceae</taxon>
        <taxon>Myrmecia</taxon>
    </lineage>
</organism>
<feature type="domain" description="U-box" evidence="17">
    <location>
        <begin position="1"/>
        <end position="70"/>
    </location>
</feature>
<dbReference type="SUPFAM" id="SSF57850">
    <property type="entry name" value="RING/U-box"/>
    <property type="match status" value="1"/>
</dbReference>
<protein>
    <recommendedName>
        <fullName evidence="15">Pre-mRNA-processing factor 19</fullName>
        <ecNumber evidence="15">2.3.2.27</ecNumber>
    </recommendedName>
</protein>
<dbReference type="InterPro" id="IPR015943">
    <property type="entry name" value="WD40/YVTN_repeat-like_dom_sf"/>
</dbReference>
<dbReference type="PANTHER" id="PTHR43995:SF1">
    <property type="entry name" value="PRE-MRNA-PROCESSING FACTOR 19"/>
    <property type="match status" value="1"/>
</dbReference>
<evidence type="ECO:0000256" key="7">
    <source>
        <dbReference type="ARBA" id="ARBA00022728"/>
    </source>
</evidence>
<evidence type="ECO:0000256" key="9">
    <source>
        <dbReference type="ARBA" id="ARBA00022763"/>
    </source>
</evidence>
<dbReference type="AlphaFoldDB" id="A0AAW1P628"/>
<evidence type="ECO:0000256" key="13">
    <source>
        <dbReference type="ARBA" id="ARBA00023242"/>
    </source>
</evidence>
<dbReference type="InterPro" id="IPR013083">
    <property type="entry name" value="Znf_RING/FYVE/PHD"/>
</dbReference>
<accession>A0AAW1P628</accession>
<dbReference type="InterPro" id="IPR038959">
    <property type="entry name" value="Prp19"/>
</dbReference>
<gene>
    <name evidence="18" type="ORF">WJX72_000013</name>
</gene>
<name>A0AAW1P628_9CHLO</name>
<evidence type="ECO:0000256" key="4">
    <source>
        <dbReference type="ARBA" id="ARBA00022574"/>
    </source>
</evidence>
<dbReference type="GO" id="GO:0000398">
    <property type="term" value="P:mRNA splicing, via spliceosome"/>
    <property type="evidence" value="ECO:0007669"/>
    <property type="project" value="InterPro"/>
</dbReference>
<evidence type="ECO:0000256" key="6">
    <source>
        <dbReference type="ARBA" id="ARBA00022679"/>
    </source>
</evidence>
<keyword evidence="7 15" id="KW-0747">Spliceosome</keyword>
<dbReference type="SMART" id="SM00320">
    <property type="entry name" value="WD40"/>
    <property type="match status" value="7"/>
</dbReference>
<dbReference type="InterPro" id="IPR001680">
    <property type="entry name" value="WD40_rpt"/>
</dbReference>
<keyword evidence="9 15" id="KW-0227">DNA damage</keyword>
<evidence type="ECO:0000259" key="17">
    <source>
        <dbReference type="PROSITE" id="PS51698"/>
    </source>
</evidence>
<dbReference type="CDD" id="cd00200">
    <property type="entry name" value="WD40"/>
    <property type="match status" value="1"/>
</dbReference>
<dbReference type="Proteomes" id="UP001489004">
    <property type="component" value="Unassembled WGS sequence"/>
</dbReference>
<dbReference type="PANTHER" id="PTHR43995">
    <property type="entry name" value="PRE-MRNA-PROCESSING FACTOR 19"/>
    <property type="match status" value="1"/>
</dbReference>
<dbReference type="Pfam" id="PF08606">
    <property type="entry name" value="Prp19"/>
    <property type="match status" value="1"/>
</dbReference>
<dbReference type="GO" id="GO:0005737">
    <property type="term" value="C:cytoplasm"/>
    <property type="evidence" value="ECO:0007669"/>
    <property type="project" value="TreeGrafter"/>
</dbReference>
<dbReference type="GO" id="GO:0006281">
    <property type="term" value="P:DNA repair"/>
    <property type="evidence" value="ECO:0007669"/>
    <property type="project" value="UniProtKB-KW"/>
</dbReference>
<feature type="region of interest" description="Disordered" evidence="16">
    <location>
        <begin position="126"/>
        <end position="161"/>
    </location>
</feature>
<evidence type="ECO:0000256" key="16">
    <source>
        <dbReference type="SAM" id="MobiDB-lite"/>
    </source>
</evidence>
<keyword evidence="13 15" id="KW-0539">Nucleus</keyword>
<evidence type="ECO:0000313" key="18">
    <source>
        <dbReference type="EMBL" id="KAK9804686.1"/>
    </source>
</evidence>
<evidence type="ECO:0000256" key="11">
    <source>
        <dbReference type="ARBA" id="ARBA00023187"/>
    </source>
</evidence>
<proteinExistence type="inferred from homology"/>
<dbReference type="InterPro" id="IPR055340">
    <property type="entry name" value="RING-Ubox_PRP19"/>
</dbReference>
<dbReference type="FunFam" id="3.30.40.10:FF:000027">
    <property type="entry name" value="Pre-mRNA-processing factor 19, putative"/>
    <property type="match status" value="1"/>
</dbReference>
<evidence type="ECO:0000256" key="8">
    <source>
        <dbReference type="ARBA" id="ARBA00022737"/>
    </source>
</evidence>
<dbReference type="Gene3D" id="3.30.40.10">
    <property type="entry name" value="Zinc/RING finger domain, C3HC4 (zinc finger)"/>
    <property type="match status" value="1"/>
</dbReference>
<dbReference type="SUPFAM" id="SSF50978">
    <property type="entry name" value="WD40 repeat-like"/>
    <property type="match status" value="1"/>
</dbReference>
<evidence type="ECO:0000256" key="5">
    <source>
        <dbReference type="ARBA" id="ARBA00022664"/>
    </source>
</evidence>
<comment type="catalytic activity">
    <reaction evidence="15">
        <text>S-ubiquitinyl-[E2 ubiquitin-conjugating enzyme]-L-cysteine + [acceptor protein]-L-lysine = [E2 ubiquitin-conjugating enzyme]-L-cysteine + N(6)-ubiquitinyl-[acceptor protein]-L-lysine.</text>
        <dbReference type="EC" id="2.3.2.27"/>
    </reaction>
</comment>
<keyword evidence="4 14" id="KW-0853">WD repeat</keyword>
<sequence>MFCSISGNVPEDPVINKSTGQLYERRLVEKYVQENGKDPISGQPLDLDDLVSIKTSKTVKPRPSPATSIPGILGLFHNEWDALMLETHQLRQAYNTTRQELSHALYQHDAAIRVIARLKRERDEARAAAETAQKALPAAAGPELANGKRAPEEDLAVEGPAKRAKAGLQAKAGITDEIIKAMTDCNQQLSKGRKKRAVAPGLAAAEDIEAFTLLGSHPLHKTTQPGISAIDVSPTDDNVLASAGNDATVQLFDRAASRIVGSLTGHAKRVTDVKFGASQEVVVSTSADKTARIWRAEGDGYKAAAVLSDHSAEVTAVTLHPTKDYFVTASLDKTWCFYDMQSALCLTQIADESVEGGYTCASFHPDGLILGTGTEESLVRIWEVRQQKNVAKFEGHKGPVTSISFSENGYFLATSAQDGVKLWDLRKLKNFKTLAPYESDPATCVSFDASGLYLAVGGADARVYGVKQDWATIKTFADLPKKGVHAVRWGTDARSLYVGAADHNLRIYGLPADTA</sequence>